<name>A0ABZ2YXQ4_9BACT</name>
<dbReference type="Pfam" id="PF13620">
    <property type="entry name" value="CarboxypepD_reg"/>
    <property type="match status" value="1"/>
</dbReference>
<comment type="similarity">
    <text evidence="4">Belongs to the TonB-dependent receptor family.</text>
</comment>
<dbReference type="Gene3D" id="2.40.170.20">
    <property type="entry name" value="TonB-dependent receptor, beta-barrel domain"/>
    <property type="match status" value="1"/>
</dbReference>
<dbReference type="Proteomes" id="UP001449657">
    <property type="component" value="Chromosome"/>
</dbReference>
<keyword evidence="9" id="KW-0675">Receptor</keyword>
<keyword evidence="3" id="KW-0998">Cell outer membrane</keyword>
<evidence type="ECO:0000256" key="6">
    <source>
        <dbReference type="SAM" id="SignalP"/>
    </source>
</evidence>
<evidence type="ECO:0000256" key="4">
    <source>
        <dbReference type="RuleBase" id="RU003357"/>
    </source>
</evidence>
<dbReference type="Pfam" id="PF00593">
    <property type="entry name" value="TonB_dep_Rec_b-barrel"/>
    <property type="match status" value="1"/>
</dbReference>
<dbReference type="Gene3D" id="2.60.40.1120">
    <property type="entry name" value="Carboxypeptidase-like, regulatory domain"/>
    <property type="match status" value="1"/>
</dbReference>
<feature type="domain" description="TonB-dependent receptor-like beta-barrel" evidence="7">
    <location>
        <begin position="592"/>
        <end position="1013"/>
    </location>
</feature>
<dbReference type="InterPro" id="IPR000531">
    <property type="entry name" value="Beta-barrel_TonB"/>
</dbReference>
<evidence type="ECO:0000313" key="10">
    <source>
        <dbReference type="Proteomes" id="UP001449657"/>
    </source>
</evidence>
<feature type="signal peptide" evidence="6">
    <location>
        <begin position="1"/>
        <end position="30"/>
    </location>
</feature>
<proteinExistence type="inferred from homology"/>
<feature type="domain" description="TonB-dependent receptor plug" evidence="8">
    <location>
        <begin position="226"/>
        <end position="317"/>
    </location>
</feature>
<reference evidence="9 10" key="1">
    <citation type="submission" date="2024-03" db="EMBL/GenBank/DDBJ databases">
        <title>Chitinophaga caseinilytica sp. nov., a casein hydrolysing bacterium isolated from forest soil.</title>
        <authorList>
            <person name="Lee D.S."/>
            <person name="Han D.M."/>
            <person name="Baek J.H."/>
            <person name="Choi D.G."/>
            <person name="Jeon J.H."/>
            <person name="Jeon C.O."/>
        </authorList>
    </citation>
    <scope>NUCLEOTIDE SEQUENCE [LARGE SCALE GENOMIC DNA]</scope>
    <source>
        <strain evidence="9 10">KACC 19118</strain>
    </source>
</reference>
<evidence type="ECO:0000259" key="7">
    <source>
        <dbReference type="Pfam" id="PF00593"/>
    </source>
</evidence>
<keyword evidence="4" id="KW-0798">TonB box</keyword>
<dbReference type="Gene3D" id="2.170.130.10">
    <property type="entry name" value="TonB-dependent receptor, plug domain"/>
    <property type="match status" value="1"/>
</dbReference>
<gene>
    <name evidence="9" type="ORF">WJU22_18035</name>
</gene>
<dbReference type="RefSeq" id="WP_341839564.1">
    <property type="nucleotide sequence ID" value="NZ_CP149792.1"/>
</dbReference>
<evidence type="ECO:0000313" key="9">
    <source>
        <dbReference type="EMBL" id="WZN44799.1"/>
    </source>
</evidence>
<dbReference type="EMBL" id="CP150096">
    <property type="protein sequence ID" value="WZN44799.1"/>
    <property type="molecule type" value="Genomic_DNA"/>
</dbReference>
<dbReference type="SUPFAM" id="SSF56935">
    <property type="entry name" value="Porins"/>
    <property type="match status" value="1"/>
</dbReference>
<dbReference type="PANTHER" id="PTHR40980:SF5">
    <property type="entry name" value="TONB-DEPENDENT RECEPTOR"/>
    <property type="match status" value="1"/>
</dbReference>
<feature type="region of interest" description="Disordered" evidence="5">
    <location>
        <begin position="923"/>
        <end position="942"/>
    </location>
</feature>
<feature type="region of interest" description="Disordered" evidence="5">
    <location>
        <begin position="1032"/>
        <end position="1058"/>
    </location>
</feature>
<dbReference type="Pfam" id="PF07715">
    <property type="entry name" value="Plug"/>
    <property type="match status" value="1"/>
</dbReference>
<dbReference type="InterPro" id="IPR008969">
    <property type="entry name" value="CarboxyPept-like_regulatory"/>
</dbReference>
<dbReference type="InterPro" id="IPR036942">
    <property type="entry name" value="Beta-barrel_TonB_sf"/>
</dbReference>
<keyword evidence="2 4" id="KW-0472">Membrane</keyword>
<organism evidence="9 10">
    <name type="scientific">Chitinophaga caseinilytica</name>
    <dbReference type="NCBI Taxonomy" id="2267521"/>
    <lineage>
        <taxon>Bacteria</taxon>
        <taxon>Pseudomonadati</taxon>
        <taxon>Bacteroidota</taxon>
        <taxon>Chitinophagia</taxon>
        <taxon>Chitinophagales</taxon>
        <taxon>Chitinophagaceae</taxon>
        <taxon>Chitinophaga</taxon>
    </lineage>
</organism>
<evidence type="ECO:0000256" key="3">
    <source>
        <dbReference type="ARBA" id="ARBA00023237"/>
    </source>
</evidence>
<keyword evidence="10" id="KW-1185">Reference proteome</keyword>
<evidence type="ECO:0000256" key="5">
    <source>
        <dbReference type="SAM" id="MobiDB-lite"/>
    </source>
</evidence>
<evidence type="ECO:0000256" key="1">
    <source>
        <dbReference type="ARBA" id="ARBA00004442"/>
    </source>
</evidence>
<sequence>MNAFVPFFLRAGNRGFLALVLSLLPAFAFAWQSEQKIDVKLEKSTLKDLFNYLESKTGYTFNYFQDEVDLRAPVTVNLRQATLQQTLREALAPTLYGFKIDGRSVIIARKAVPAKQATGRLSGVLVDAGSGDPLAGATIMAGNTGQVTDIAGKFLFELPEGSYALQVRYIGYQPKKINDVNVAAGQTRTLNLTLQPAKGTLRGVEVVSSANKESISSLYARQKNNAAVSDGISAEQIRRTPDNNVGQVLKRISGLTVQDNKFVIVRGMSERYNNMLLNGSSLPSTEPNRRNFSFDIIPSNLIDNVVVNKTATPDLPGEFTGGLVQVNTLDIPASPFLQVLAGTGFNSQSTGKEFLSTRRLQSDYWGAPGKERLWFDRQWSSTEFAKLSEKSDQAGLNAMNGKIPNFYGLRSFTAKPMQQYQLSMGGSKRFSGNRTLGLVLAGTYRHEENIETFDAWFRQSPTIVDNGRQFNFISAVGALGNLAFQTPKHKLVWRNVYNNRFTHENIVQVAEDKSRAGRSHEYISIVEAGRLFQTRLEGEHKLGQHLKLNWFADHATVNKEQPDTRYSVGDSLGIDPKTGLPLLMYQYSRLQTSTIKEGGLYANRLQEKKRNIGGDLTFPFQFAGRAQKIKTGYWGTFRNAEYAQVMLAPTSVGMNNPDRIRIADSLGYGKPDYEVFKPENFRAGYFTYFPTTTSGLDAADHYDGKQALHAGYLMADVTPLPKLRVIAGVRMESSKMDVHTYTRIVQGSTVRAKDTTISYRETDWLPSVNIVYQLTPQLNIRGAYSKTLARPDFRERASFMYYDLKLRQDVKGIQGLEYSRAHNADLRFEWYPSPVEVLALTVFYKKYDKPVETVSYVSADNRYGVFYFNLESAVNKGLELDYRHSFSFISKTSGFWKNLFLTANLTVMDSKVTYDNENIQLVAAGHPPKPSTDSTKNERKRPLQGLSPYIINTGLSWQGTYFGANVTFNRFGRRVIFAGLDDYDDTYENPRNQLDLQLNARLLKQRMEIRLNVADVLNQYYIDYFNKYPDARPPQSPPNIEYSNTDDPKGMGYNPDSDWKLKRTRKGTNWSMTVSYRL</sequence>
<feature type="chain" id="PRO_5045899563" evidence="6">
    <location>
        <begin position="31"/>
        <end position="1078"/>
    </location>
</feature>
<dbReference type="InterPro" id="IPR012910">
    <property type="entry name" value="Plug_dom"/>
</dbReference>
<keyword evidence="6" id="KW-0732">Signal</keyword>
<dbReference type="PANTHER" id="PTHR40980">
    <property type="entry name" value="PLUG DOMAIN-CONTAINING PROTEIN"/>
    <property type="match status" value="1"/>
</dbReference>
<comment type="subcellular location">
    <subcellularLocation>
        <location evidence="1 4">Cell outer membrane</location>
    </subcellularLocation>
</comment>
<dbReference type="SUPFAM" id="SSF49464">
    <property type="entry name" value="Carboxypeptidase regulatory domain-like"/>
    <property type="match status" value="1"/>
</dbReference>
<dbReference type="InterPro" id="IPR037066">
    <property type="entry name" value="Plug_dom_sf"/>
</dbReference>
<accession>A0ABZ2YXQ4</accession>
<evidence type="ECO:0000256" key="2">
    <source>
        <dbReference type="ARBA" id="ARBA00023136"/>
    </source>
</evidence>
<protein>
    <submittedName>
        <fullName evidence="9">TonB-dependent receptor</fullName>
    </submittedName>
</protein>
<evidence type="ECO:0000259" key="8">
    <source>
        <dbReference type="Pfam" id="PF07715"/>
    </source>
</evidence>